<proteinExistence type="predicted"/>
<dbReference type="Gene3D" id="3.40.50.300">
    <property type="entry name" value="P-loop containing nucleotide triphosphate hydrolases"/>
    <property type="match status" value="1"/>
</dbReference>
<evidence type="ECO:0000313" key="2">
    <source>
        <dbReference type="EMBL" id="CAJ0600139.1"/>
    </source>
</evidence>
<gene>
    <name evidence="2" type="ORF">CYNAS_LOCUS12122</name>
</gene>
<dbReference type="CDD" id="cd18808">
    <property type="entry name" value="SF1_C_Upf1"/>
    <property type="match status" value="1"/>
</dbReference>
<dbReference type="PANTHER" id="PTHR10887:SF495">
    <property type="entry name" value="HELICASE SENATAXIN ISOFORM X1-RELATED"/>
    <property type="match status" value="1"/>
</dbReference>
<reference evidence="2" key="1">
    <citation type="submission" date="2023-07" db="EMBL/GenBank/DDBJ databases">
        <authorList>
            <consortium name="CYATHOMIX"/>
        </authorList>
    </citation>
    <scope>NUCLEOTIDE SEQUENCE</scope>
    <source>
        <strain evidence="2">N/A</strain>
    </source>
</reference>
<dbReference type="InterPro" id="IPR047187">
    <property type="entry name" value="SF1_C_Upf1"/>
</dbReference>
<dbReference type="Pfam" id="PF13087">
    <property type="entry name" value="AAA_12"/>
    <property type="match status" value="1"/>
</dbReference>
<dbReference type="InterPro" id="IPR041679">
    <property type="entry name" value="DNA2/NAM7-like_C"/>
</dbReference>
<protein>
    <recommendedName>
        <fullName evidence="1">DNA2/NAM7 helicase-like C-terminal domain-containing protein</fullName>
    </recommendedName>
</protein>
<dbReference type="AlphaFoldDB" id="A0AA36M5U7"/>
<dbReference type="Proteomes" id="UP001176961">
    <property type="component" value="Unassembled WGS sequence"/>
</dbReference>
<dbReference type="EMBL" id="CATQJL010000223">
    <property type="protein sequence ID" value="CAJ0600139.1"/>
    <property type="molecule type" value="Genomic_DNA"/>
</dbReference>
<organism evidence="2 3">
    <name type="scientific">Cylicocyclus nassatus</name>
    <name type="common">Nematode worm</name>
    <dbReference type="NCBI Taxonomy" id="53992"/>
    <lineage>
        <taxon>Eukaryota</taxon>
        <taxon>Metazoa</taxon>
        <taxon>Ecdysozoa</taxon>
        <taxon>Nematoda</taxon>
        <taxon>Chromadorea</taxon>
        <taxon>Rhabditida</taxon>
        <taxon>Rhabditina</taxon>
        <taxon>Rhabditomorpha</taxon>
        <taxon>Strongyloidea</taxon>
        <taxon>Strongylidae</taxon>
        <taxon>Cylicocyclus</taxon>
    </lineage>
</organism>
<dbReference type="PANTHER" id="PTHR10887">
    <property type="entry name" value="DNA2/NAM7 HELICASE FAMILY"/>
    <property type="match status" value="1"/>
</dbReference>
<feature type="domain" description="DNA2/NAM7 helicase-like C-terminal" evidence="1">
    <location>
        <begin position="3"/>
        <end position="132"/>
    </location>
</feature>
<evidence type="ECO:0000313" key="3">
    <source>
        <dbReference type="Proteomes" id="UP001176961"/>
    </source>
</evidence>
<dbReference type="InterPro" id="IPR027417">
    <property type="entry name" value="P-loop_NTPase"/>
</dbReference>
<evidence type="ECO:0000259" key="1">
    <source>
        <dbReference type="Pfam" id="PF13087"/>
    </source>
</evidence>
<comment type="caution">
    <text evidence="2">The sequence shown here is derived from an EMBL/GenBank/DDBJ whole genome shotgun (WGS) entry which is preliminary data.</text>
</comment>
<accession>A0AA36M5U7</accession>
<keyword evidence="3" id="KW-1185">Reference proteome</keyword>
<name>A0AA36M5U7_CYLNA</name>
<dbReference type="Gene3D" id="3.10.20.90">
    <property type="entry name" value="Phosphatidylinositol 3-kinase Catalytic Subunit, Chain A, domain 1"/>
    <property type="match status" value="1"/>
</dbReference>
<sequence>MDFPNPQLPFMFVHVNGTSVQSASHSHYNEGGKKDDMRVSGYYAIRRGVAANNLVIITFYKDQYECLEEFVTRIDANLSTVDTVKGRQEDVVIVLTTKTHFNPEGAEFRGDPRRMNVALTKCRHGQFVLGHRESLEQCRSGRRFWTGREPQRDHTIDKLGPLLAGVNTEIQGRCERRLGERGNEEPVSKPGAEISKNLGRFAERRTDIFGVDAAGAEQTVIGKKLGEEAPQPAKQLIWDGSEETRKAHSCRTKPIHDWADAITSSFCQGADGHTNACTWQWHARTGDHGRTDELEPEAEWLKKVNGAIDLRIQLPVSAEFNMDGSIIGLQIDVSLQVTDLQQQLQDKHSMPTR</sequence>
<dbReference type="InterPro" id="IPR045055">
    <property type="entry name" value="DNA2/NAM7-like"/>
</dbReference>